<dbReference type="Proteomes" id="UP001500683">
    <property type="component" value="Unassembled WGS sequence"/>
</dbReference>
<proteinExistence type="predicted"/>
<sequence>MATTARVTKAHAALDAVKGGSSAGAEGQVMRVVTNRNVIAIQPPATITCRFVSMRSDITSDHQLVIKFREQLAPWETTAGVVAMPVLPLCAADTATMVTVGDYGGTVCVNRRYCCGSH</sequence>
<keyword evidence="2" id="KW-1185">Reference proteome</keyword>
<organism evidence="1 2">
    <name type="scientific">Actinomadura miaoliensis</name>
    <dbReference type="NCBI Taxonomy" id="430685"/>
    <lineage>
        <taxon>Bacteria</taxon>
        <taxon>Bacillati</taxon>
        <taxon>Actinomycetota</taxon>
        <taxon>Actinomycetes</taxon>
        <taxon>Streptosporangiales</taxon>
        <taxon>Thermomonosporaceae</taxon>
        <taxon>Actinomadura</taxon>
    </lineage>
</organism>
<protein>
    <submittedName>
        <fullName evidence="1">Uncharacterized protein</fullName>
    </submittedName>
</protein>
<gene>
    <name evidence="1" type="ORF">GCM10022214_17640</name>
</gene>
<reference evidence="2" key="1">
    <citation type="journal article" date="2019" name="Int. J. Syst. Evol. Microbiol.">
        <title>The Global Catalogue of Microorganisms (GCM) 10K type strain sequencing project: providing services to taxonomists for standard genome sequencing and annotation.</title>
        <authorList>
            <consortium name="The Broad Institute Genomics Platform"/>
            <consortium name="The Broad Institute Genome Sequencing Center for Infectious Disease"/>
            <person name="Wu L."/>
            <person name="Ma J."/>
        </authorList>
    </citation>
    <scope>NUCLEOTIDE SEQUENCE [LARGE SCALE GENOMIC DNA]</scope>
    <source>
        <strain evidence="2">JCM 16702</strain>
    </source>
</reference>
<comment type="caution">
    <text evidence="1">The sequence shown here is derived from an EMBL/GenBank/DDBJ whole genome shotgun (WGS) entry which is preliminary data.</text>
</comment>
<evidence type="ECO:0000313" key="1">
    <source>
        <dbReference type="EMBL" id="GAA4064281.1"/>
    </source>
</evidence>
<accession>A0ABP7VD08</accession>
<name>A0ABP7VD08_9ACTN</name>
<dbReference type="EMBL" id="BAAAZG010000006">
    <property type="protein sequence ID" value="GAA4064281.1"/>
    <property type="molecule type" value="Genomic_DNA"/>
</dbReference>
<evidence type="ECO:0000313" key="2">
    <source>
        <dbReference type="Proteomes" id="UP001500683"/>
    </source>
</evidence>